<dbReference type="VEuPathDB" id="TriTrypDB:BSAL_82445"/>
<protein>
    <submittedName>
        <fullName evidence="1">Uncharacterized protein</fullName>
    </submittedName>
</protein>
<keyword evidence="2" id="KW-1185">Reference proteome</keyword>
<dbReference type="EMBL" id="CYKH01000910">
    <property type="protein sequence ID" value="CUI14279.1"/>
    <property type="molecule type" value="Genomic_DNA"/>
</dbReference>
<proteinExistence type="predicted"/>
<sequence length="93" mass="10700">MKRYHKPQEVAYVKPAQTPWLTKDDVAKQLSTVHRSFQIADDQCPAWVMADNSGTTPELPNWQVLLHNEVYGPVNEANEGVKRKYFGYVPRDV</sequence>
<dbReference type="Proteomes" id="UP000051952">
    <property type="component" value="Unassembled WGS sequence"/>
</dbReference>
<accession>A0A0S4KL06</accession>
<organism evidence="1 2">
    <name type="scientific">Bodo saltans</name>
    <name type="common">Flagellated protozoan</name>
    <dbReference type="NCBI Taxonomy" id="75058"/>
    <lineage>
        <taxon>Eukaryota</taxon>
        <taxon>Discoba</taxon>
        <taxon>Euglenozoa</taxon>
        <taxon>Kinetoplastea</taxon>
        <taxon>Metakinetoplastina</taxon>
        <taxon>Eubodonida</taxon>
        <taxon>Bodonidae</taxon>
        <taxon>Bodo</taxon>
    </lineage>
</organism>
<dbReference type="AlphaFoldDB" id="A0A0S4KL06"/>
<reference evidence="2" key="1">
    <citation type="submission" date="2015-09" db="EMBL/GenBank/DDBJ databases">
        <authorList>
            <consortium name="Pathogen Informatics"/>
        </authorList>
    </citation>
    <scope>NUCLEOTIDE SEQUENCE [LARGE SCALE GENOMIC DNA]</scope>
    <source>
        <strain evidence="2">Lake Konstanz</strain>
    </source>
</reference>
<evidence type="ECO:0000313" key="2">
    <source>
        <dbReference type="Proteomes" id="UP000051952"/>
    </source>
</evidence>
<name>A0A0S4KL06_BODSA</name>
<gene>
    <name evidence="1" type="ORF">BSAL_82445</name>
</gene>
<evidence type="ECO:0000313" key="1">
    <source>
        <dbReference type="EMBL" id="CUI14279.1"/>
    </source>
</evidence>